<feature type="domain" description="SnoaL-like" evidence="1">
    <location>
        <begin position="12"/>
        <end position="108"/>
    </location>
</feature>
<gene>
    <name evidence="2" type="ORF">SAMN05421505_103189</name>
</gene>
<dbReference type="STRING" id="504805.SAMN05421505_103189"/>
<proteinExistence type="predicted"/>
<dbReference type="AlphaFoldDB" id="A0A1G7TBL9"/>
<organism evidence="2 3">
    <name type="scientific">Sinosporangium album</name>
    <dbReference type="NCBI Taxonomy" id="504805"/>
    <lineage>
        <taxon>Bacteria</taxon>
        <taxon>Bacillati</taxon>
        <taxon>Actinomycetota</taxon>
        <taxon>Actinomycetes</taxon>
        <taxon>Streptosporangiales</taxon>
        <taxon>Streptosporangiaceae</taxon>
        <taxon>Sinosporangium</taxon>
    </lineage>
</organism>
<dbReference type="EMBL" id="FNCN01000003">
    <property type="protein sequence ID" value="SDG32444.1"/>
    <property type="molecule type" value="Genomic_DNA"/>
</dbReference>
<dbReference type="OrthoDB" id="7207122at2"/>
<reference evidence="2 3" key="1">
    <citation type="submission" date="2016-10" db="EMBL/GenBank/DDBJ databases">
        <authorList>
            <person name="de Groot N.N."/>
        </authorList>
    </citation>
    <scope>NUCLEOTIDE SEQUENCE [LARGE SCALE GENOMIC DNA]</scope>
    <source>
        <strain evidence="2 3">CPCC 201354</strain>
    </source>
</reference>
<name>A0A1G7TBL9_9ACTN</name>
<dbReference type="InterPro" id="IPR037401">
    <property type="entry name" value="SnoaL-like"/>
</dbReference>
<evidence type="ECO:0000259" key="1">
    <source>
        <dbReference type="Pfam" id="PF12680"/>
    </source>
</evidence>
<keyword evidence="3" id="KW-1185">Reference proteome</keyword>
<dbReference type="Gene3D" id="3.10.450.50">
    <property type="match status" value="1"/>
</dbReference>
<dbReference type="RefSeq" id="WP_093168439.1">
    <property type="nucleotide sequence ID" value="NZ_FNCN01000003.1"/>
</dbReference>
<dbReference type="InterPro" id="IPR032710">
    <property type="entry name" value="NTF2-like_dom_sf"/>
</dbReference>
<evidence type="ECO:0000313" key="2">
    <source>
        <dbReference type="EMBL" id="SDG32444.1"/>
    </source>
</evidence>
<dbReference type="SUPFAM" id="SSF54427">
    <property type="entry name" value="NTF2-like"/>
    <property type="match status" value="1"/>
</dbReference>
<evidence type="ECO:0000313" key="3">
    <source>
        <dbReference type="Proteomes" id="UP000198923"/>
    </source>
</evidence>
<protein>
    <submittedName>
        <fullName evidence="2">SnoaL-like domain-containing protein</fullName>
    </submittedName>
</protein>
<dbReference type="Pfam" id="PF12680">
    <property type="entry name" value="SnoaL_2"/>
    <property type="match status" value="1"/>
</dbReference>
<dbReference type="Proteomes" id="UP000198923">
    <property type="component" value="Unassembled WGS sequence"/>
</dbReference>
<sequence>MGGEISEKAIRCLRHLEAYDFTGMRAMCTDTATVWHNDGKGEQTIDGKLEQLKPLVTAVDSLRYEIGRQFQNSNEVLQQQVLHLAMRDGSRIELHAMMYFRFRDGLVDRIEEYVYPVPADGNAPGDGARA</sequence>
<accession>A0A1G7TBL9</accession>